<dbReference type="InterPro" id="IPR011037">
    <property type="entry name" value="Pyrv_Knase-like_insert_dom_sf"/>
</dbReference>
<evidence type="ECO:0000313" key="3">
    <source>
        <dbReference type="Proteomes" id="UP000178187"/>
    </source>
</evidence>
<dbReference type="Pfam" id="PF03473">
    <property type="entry name" value="MOSC"/>
    <property type="match status" value="1"/>
</dbReference>
<evidence type="ECO:0000313" key="2">
    <source>
        <dbReference type="EMBL" id="OGW96050.1"/>
    </source>
</evidence>
<dbReference type="AlphaFoldDB" id="A0A1G1KT16"/>
<dbReference type="PROSITE" id="PS51340">
    <property type="entry name" value="MOSC"/>
    <property type="match status" value="1"/>
</dbReference>
<dbReference type="EMBL" id="MHFR01000054">
    <property type="protein sequence ID" value="OGW96050.1"/>
    <property type="molecule type" value="Genomic_DNA"/>
</dbReference>
<proteinExistence type="predicted"/>
<dbReference type="GO" id="GO:0003824">
    <property type="term" value="F:catalytic activity"/>
    <property type="evidence" value="ECO:0007669"/>
    <property type="project" value="InterPro"/>
</dbReference>
<reference evidence="2 3" key="1">
    <citation type="journal article" date="2016" name="Nat. Commun.">
        <title>Thousands of microbial genomes shed light on interconnected biogeochemical processes in an aquifer system.</title>
        <authorList>
            <person name="Anantharaman K."/>
            <person name="Brown C.T."/>
            <person name="Hug L.A."/>
            <person name="Sharon I."/>
            <person name="Castelle C.J."/>
            <person name="Probst A.J."/>
            <person name="Thomas B.C."/>
            <person name="Singh A."/>
            <person name="Wilkins M.J."/>
            <person name="Karaoz U."/>
            <person name="Brodie E.L."/>
            <person name="Williams K.H."/>
            <person name="Hubbard S.S."/>
            <person name="Banfield J.F."/>
        </authorList>
    </citation>
    <scope>NUCLEOTIDE SEQUENCE [LARGE SCALE GENOMIC DNA]</scope>
</reference>
<evidence type="ECO:0000259" key="1">
    <source>
        <dbReference type="PROSITE" id="PS51340"/>
    </source>
</evidence>
<dbReference type="SUPFAM" id="SSF50800">
    <property type="entry name" value="PK beta-barrel domain-like"/>
    <property type="match status" value="1"/>
</dbReference>
<dbReference type="PANTHER" id="PTHR36930">
    <property type="entry name" value="METAL-SULFUR CLUSTER BIOSYNTHESIS PROTEINS YUAD-RELATED"/>
    <property type="match status" value="1"/>
</dbReference>
<dbReference type="GO" id="GO:0030151">
    <property type="term" value="F:molybdenum ion binding"/>
    <property type="evidence" value="ECO:0007669"/>
    <property type="project" value="InterPro"/>
</dbReference>
<dbReference type="Gene3D" id="2.40.33.20">
    <property type="entry name" value="PK beta-barrel domain-like"/>
    <property type="match status" value="1"/>
</dbReference>
<protein>
    <submittedName>
        <fullName evidence="2">Molybdenum cofactor sulfurase</fullName>
    </submittedName>
</protein>
<organism evidence="2 3">
    <name type="scientific">Candidatus Danuiimicrobium aquiferis</name>
    <dbReference type="NCBI Taxonomy" id="1801832"/>
    <lineage>
        <taxon>Bacteria</taxon>
        <taxon>Pseudomonadati</taxon>
        <taxon>Candidatus Omnitrophota</taxon>
        <taxon>Candidatus Danuiimicrobium</taxon>
    </lineage>
</organism>
<dbReference type="Proteomes" id="UP000178187">
    <property type="component" value="Unassembled WGS sequence"/>
</dbReference>
<feature type="domain" description="MOSC" evidence="1">
    <location>
        <begin position="20"/>
        <end position="145"/>
    </location>
</feature>
<comment type="caution">
    <text evidence="2">The sequence shown here is derived from an EMBL/GenBank/DDBJ whole genome shotgun (WGS) entry which is preliminary data.</text>
</comment>
<dbReference type="GO" id="GO:0030170">
    <property type="term" value="F:pyridoxal phosphate binding"/>
    <property type="evidence" value="ECO:0007669"/>
    <property type="project" value="InterPro"/>
</dbReference>
<sequence>MPSGRIVAISISKRKGVRKTNVPCARLVEGTGLEGDAHASPGLRQVSLMGLASIRKIVDLGLSVGPGDFAENITTEGIDLLSVGVGSRLILGQEAVVEITQIGKVCHQPCAIYYQAGTCIFPTEGIFGVVIRGADIKVGDALEVLASPSSLPVEQPVLNGFVKK</sequence>
<dbReference type="InterPro" id="IPR052716">
    <property type="entry name" value="MOSC_domain"/>
</dbReference>
<accession>A0A1G1KT16</accession>
<dbReference type="PANTHER" id="PTHR36930:SF1">
    <property type="entry name" value="MOSC DOMAIN-CONTAINING PROTEIN"/>
    <property type="match status" value="1"/>
</dbReference>
<name>A0A1G1KT16_9BACT</name>
<dbReference type="InterPro" id="IPR005302">
    <property type="entry name" value="MoCF_Sase_C"/>
</dbReference>
<gene>
    <name evidence="2" type="ORF">A3G33_11015</name>
</gene>